<name>A0A5M9NNY9_9VIBR</name>
<dbReference type="PIRSF" id="PIRSF015558">
    <property type="entry name" value="Txn_reg_DeoR_prd"/>
    <property type="match status" value="1"/>
</dbReference>
<dbReference type="InterPro" id="IPR059020">
    <property type="entry name" value="CapW_CTD"/>
</dbReference>
<dbReference type="InterPro" id="IPR059019">
    <property type="entry name" value="WHD_CapW"/>
</dbReference>
<dbReference type="Pfam" id="PF13280">
    <property type="entry name" value="WYL"/>
    <property type="match status" value="1"/>
</dbReference>
<dbReference type="AlphaFoldDB" id="A0A5M9NNY9"/>
<dbReference type="RefSeq" id="WP_086713497.1">
    <property type="nucleotide sequence ID" value="NZ_AP025492.1"/>
</dbReference>
<sequence>MKKLEQLPHAQRERLAFIDFSLSYFGEIARADLIAKFQTGLAAATRDFATYKEFAPCNLELIHQSKSYHRTDQFVPLFDHDPDTVLVSLARGFGDGLASQLENSQVCIQPQQLNKPSTDILSAVMRAIHQKMALKIKYVSLSSGNSTRTIVPHSLANNGSRWHVRAYDRSTSSFRDFVLTRIKSASLAPNEIDSVKESISADKQWNRIVDLTFVPHPAAKHPEAIELDYGMVHGKLQVECRAALAGYLLNQWNVDCSSTYQLNPQQYHLALEENAVIYGVETASLAPGYEGNNNE</sequence>
<reference evidence="4 5" key="1">
    <citation type="submission" date="2019-09" db="EMBL/GenBank/DDBJ databases">
        <title>Draft genome sequence of various Type strains from the CCUG.</title>
        <authorList>
            <person name="Pineiro-Iglesias B."/>
            <person name="Tunovic T."/>
            <person name="Unosson C."/>
            <person name="Inganas E."/>
            <person name="Ohlen M."/>
            <person name="Cardew S."/>
            <person name="Jensie-Markopoulos S."/>
            <person name="Salva-Serra F."/>
            <person name="Jaen-Luchoro D."/>
            <person name="Karlsson R."/>
            <person name="Svensson-Stadler L."/>
            <person name="Chun J."/>
            <person name="Moore E."/>
        </authorList>
    </citation>
    <scope>NUCLEOTIDE SEQUENCE [LARGE SCALE GENOMIC DNA]</scope>
    <source>
        <strain evidence="4 5">CCUG 56969T</strain>
    </source>
</reference>
<dbReference type="Proteomes" id="UP000322521">
    <property type="component" value="Unassembled WGS sequence"/>
</dbReference>
<accession>A0A5M9NNY9</accession>
<dbReference type="InterPro" id="IPR026881">
    <property type="entry name" value="WYL_dom"/>
</dbReference>
<dbReference type="PANTHER" id="PTHR34580">
    <property type="match status" value="1"/>
</dbReference>
<gene>
    <name evidence="4" type="ORF">F4W18_15345</name>
</gene>
<evidence type="ECO:0000259" key="1">
    <source>
        <dbReference type="Pfam" id="PF13280"/>
    </source>
</evidence>
<evidence type="ECO:0000313" key="5">
    <source>
        <dbReference type="Proteomes" id="UP000322521"/>
    </source>
</evidence>
<evidence type="ECO:0000259" key="3">
    <source>
        <dbReference type="Pfam" id="PF26109"/>
    </source>
</evidence>
<dbReference type="PROSITE" id="PS52050">
    <property type="entry name" value="WYL"/>
    <property type="match status" value="1"/>
</dbReference>
<comment type="caution">
    <text evidence="4">The sequence shown here is derived from an EMBL/GenBank/DDBJ whole genome shotgun (WGS) entry which is preliminary data.</text>
</comment>
<feature type="domain" description="DNA-binding transcriptional repressor CapW winged helix-turn-helix" evidence="3">
    <location>
        <begin position="11"/>
        <end position="79"/>
    </location>
</feature>
<dbReference type="Pfam" id="PF26107">
    <property type="entry name" value="BrxR_CTD"/>
    <property type="match status" value="1"/>
</dbReference>
<dbReference type="OrthoDB" id="6400324at2"/>
<feature type="domain" description="DNA-binding transcriptional repressor CapW C-terminal dimerisation" evidence="2">
    <location>
        <begin position="208"/>
        <end position="274"/>
    </location>
</feature>
<dbReference type="PANTHER" id="PTHR34580:SF3">
    <property type="entry name" value="PROTEIN PAFB"/>
    <property type="match status" value="1"/>
</dbReference>
<proteinExistence type="predicted"/>
<dbReference type="InterPro" id="IPR051534">
    <property type="entry name" value="CBASS_pafABC_assoc_protein"/>
</dbReference>
<organism evidence="4 5">
    <name type="scientific">Vibrio gigantis</name>
    <dbReference type="NCBI Taxonomy" id="296199"/>
    <lineage>
        <taxon>Bacteria</taxon>
        <taxon>Pseudomonadati</taxon>
        <taxon>Pseudomonadota</taxon>
        <taxon>Gammaproteobacteria</taxon>
        <taxon>Vibrionales</taxon>
        <taxon>Vibrionaceae</taxon>
        <taxon>Vibrio</taxon>
    </lineage>
</organism>
<dbReference type="Pfam" id="PF26109">
    <property type="entry name" value="WHD_BrxR"/>
    <property type="match status" value="1"/>
</dbReference>
<evidence type="ECO:0000259" key="2">
    <source>
        <dbReference type="Pfam" id="PF26107"/>
    </source>
</evidence>
<keyword evidence="5" id="KW-1185">Reference proteome</keyword>
<dbReference type="InterPro" id="IPR016634">
    <property type="entry name" value="CapW-like"/>
</dbReference>
<protein>
    <submittedName>
        <fullName evidence="4">WYL domain-containing protein</fullName>
    </submittedName>
</protein>
<evidence type="ECO:0000313" key="4">
    <source>
        <dbReference type="EMBL" id="KAA8672333.1"/>
    </source>
</evidence>
<dbReference type="EMBL" id="VXJS01000009">
    <property type="protein sequence ID" value="KAA8672333.1"/>
    <property type="molecule type" value="Genomic_DNA"/>
</dbReference>
<feature type="domain" description="WYL" evidence="1">
    <location>
        <begin position="120"/>
        <end position="185"/>
    </location>
</feature>